<dbReference type="PANTHER" id="PTHR10039">
    <property type="entry name" value="AMELOGENIN"/>
    <property type="match status" value="1"/>
</dbReference>
<dbReference type="PANTHER" id="PTHR10039:SF16">
    <property type="entry name" value="GPI INOSITOL-DEACYLASE"/>
    <property type="match status" value="1"/>
</dbReference>
<accession>A0AAI8VK19</accession>
<gene>
    <name evidence="2" type="ORF">KHLLAP_LOCUS6504</name>
</gene>
<sequence>MDESKEPRTKLLRVLTETGTSPKYDHVSLLITSRDEKDIRDAIVATQAMRKSQLMDLDVQSELAAVKPYTELSMENNWVMEAIRIYVKKQVGAGELFQSWTPGFRAEVEELLSRGARGMFRWVACQIDILKRLYMDKAQVREVLADLPETHFETYEKVLLKIPPQNRGFARTALALICSPPSRIPSAEVLVQASLHNVLRGEVHRYGIENLRRILGCLIKVTDMKRKPATLYKRHDEESVSKRVDVAHYTVKEYLFASSTAKGRAKEFALSSGLIRKLEMQVVFNSLQQFEVNRRKGIPTRFEEYCLSTGDRALRDKRTFIVKEESVWKALIPCLGPGSMHLTDLRNAGQRAAFPRWAILGDFEEYEETEPDHRKLVEPETRILVSLVLLRWPELAQKFLNDEQLFKDLSVNKKRAVWTDKFTLKGNSRPETLLRLCVARKRVGFLEMFIKAGATFHKEPDIIFTALEDPYTVGKEENPYSPHKEENREERDDDGTVTGKLLKLLLEQGADPNPPGYRFTPLQDVVHHLEEGWVQSLLCEGRDANVTGDPNGDLPYGNNELWHRQHPLKICRTIRPAWQGGEGVEDETHASQVHVSHRARCKLLTSSDRLETTPVPEGEPFFALSG</sequence>
<evidence type="ECO:0000256" key="1">
    <source>
        <dbReference type="SAM" id="MobiDB-lite"/>
    </source>
</evidence>
<comment type="caution">
    <text evidence="2">The sequence shown here is derived from an EMBL/GenBank/DDBJ whole genome shotgun (WGS) entry which is preliminary data.</text>
</comment>
<dbReference type="AlphaFoldDB" id="A0AAI8VK19"/>
<keyword evidence="3" id="KW-1185">Reference proteome</keyword>
<evidence type="ECO:0000313" key="2">
    <source>
        <dbReference type="EMBL" id="CAJ2506036.1"/>
    </source>
</evidence>
<protein>
    <submittedName>
        <fullName evidence="2">Uu.00g001660.m01.CDS01</fullName>
    </submittedName>
</protein>
<organism evidence="2 3">
    <name type="scientific">Anthostomella pinea</name>
    <dbReference type="NCBI Taxonomy" id="933095"/>
    <lineage>
        <taxon>Eukaryota</taxon>
        <taxon>Fungi</taxon>
        <taxon>Dikarya</taxon>
        <taxon>Ascomycota</taxon>
        <taxon>Pezizomycotina</taxon>
        <taxon>Sordariomycetes</taxon>
        <taxon>Xylariomycetidae</taxon>
        <taxon>Xylariales</taxon>
        <taxon>Xylariaceae</taxon>
        <taxon>Anthostomella</taxon>
    </lineage>
</organism>
<proteinExistence type="predicted"/>
<evidence type="ECO:0000313" key="3">
    <source>
        <dbReference type="Proteomes" id="UP001295740"/>
    </source>
</evidence>
<feature type="region of interest" description="Disordered" evidence="1">
    <location>
        <begin position="474"/>
        <end position="495"/>
    </location>
</feature>
<feature type="compositionally biased region" description="Basic and acidic residues" evidence="1">
    <location>
        <begin position="474"/>
        <end position="490"/>
    </location>
</feature>
<dbReference type="EMBL" id="CAUWAG010000008">
    <property type="protein sequence ID" value="CAJ2506036.1"/>
    <property type="molecule type" value="Genomic_DNA"/>
</dbReference>
<dbReference type="Proteomes" id="UP001295740">
    <property type="component" value="Unassembled WGS sequence"/>
</dbReference>
<reference evidence="2" key="1">
    <citation type="submission" date="2023-10" db="EMBL/GenBank/DDBJ databases">
        <authorList>
            <person name="Hackl T."/>
        </authorList>
    </citation>
    <scope>NUCLEOTIDE SEQUENCE</scope>
</reference>
<name>A0AAI8VK19_9PEZI</name>